<reference evidence="1" key="1">
    <citation type="journal article" date="2014" name="Front. Microbiol.">
        <title>High frequency of phylogenetically diverse reductive dehalogenase-homologous genes in deep subseafloor sedimentary metagenomes.</title>
        <authorList>
            <person name="Kawai M."/>
            <person name="Futagami T."/>
            <person name="Toyoda A."/>
            <person name="Takaki Y."/>
            <person name="Nishi S."/>
            <person name="Hori S."/>
            <person name="Arai W."/>
            <person name="Tsubouchi T."/>
            <person name="Morono Y."/>
            <person name="Uchiyama I."/>
            <person name="Ito T."/>
            <person name="Fujiyama A."/>
            <person name="Inagaki F."/>
            <person name="Takami H."/>
        </authorList>
    </citation>
    <scope>NUCLEOTIDE SEQUENCE</scope>
    <source>
        <strain evidence="1">Expedition CK06-06</strain>
    </source>
</reference>
<evidence type="ECO:0000313" key="1">
    <source>
        <dbReference type="EMBL" id="GAH02327.1"/>
    </source>
</evidence>
<protein>
    <submittedName>
        <fullName evidence="1">Uncharacterized protein</fullName>
    </submittedName>
</protein>
<dbReference type="EMBL" id="BART01025555">
    <property type="protein sequence ID" value="GAH02327.1"/>
    <property type="molecule type" value="Genomic_DNA"/>
</dbReference>
<organism evidence="1">
    <name type="scientific">marine sediment metagenome</name>
    <dbReference type="NCBI Taxonomy" id="412755"/>
    <lineage>
        <taxon>unclassified sequences</taxon>
        <taxon>metagenomes</taxon>
        <taxon>ecological metagenomes</taxon>
    </lineage>
</organism>
<name>X1C4N5_9ZZZZ</name>
<proteinExistence type="predicted"/>
<accession>X1C4N5</accession>
<comment type="caution">
    <text evidence="1">The sequence shown here is derived from an EMBL/GenBank/DDBJ whole genome shotgun (WGS) entry which is preliminary data.</text>
</comment>
<dbReference type="AlphaFoldDB" id="X1C4N5"/>
<sequence>MSGYVIKTEQKKGYKVRHMKRKVYVPESNPGDVNEIARGRLDSKSKLSHPNFDSLIRGKITKGKVKSVRGGTTTYVYA</sequence>
<gene>
    <name evidence="1" type="ORF">S01H4_45840</name>
</gene>